<name>A0A177AGH2_9PEZI</name>
<dbReference type="GeneID" id="36285416"/>
<dbReference type="PANTHER" id="PTHR24030">
    <property type="entry name" value="PROTEIN CMSS1"/>
    <property type="match status" value="1"/>
</dbReference>
<dbReference type="VEuPathDB" id="FungiDB:GMDG_01194"/>
<sequence>MSDNELQEPLLEGPISIPEPENASSPQKKRKRDNEVEAKSKKQAKKPKTKKEKEQFEEDYLDIEAGVNKRFAEMDSQLLADYVDQRTTQFESDLSAIELEDRHISATSIRDTTSWNKPRTLDNLPGFLESVCSNPTRLWGASKKNGAPHTIIVAGAGQRAADLARVVRKLQSKDAEVAKLFAKHIKLQDAVKFLKSKRTGMAVGTPKRLDDLMDDGALQIDRLERIIVDASHIDVKKRGLLEMKETQVPLTHWLNRKEFKERYTTTGKDKIDLIFY</sequence>
<organism evidence="2">
    <name type="scientific">Pseudogymnoascus destructans</name>
    <dbReference type="NCBI Taxonomy" id="655981"/>
    <lineage>
        <taxon>Eukaryota</taxon>
        <taxon>Fungi</taxon>
        <taxon>Dikarya</taxon>
        <taxon>Ascomycota</taxon>
        <taxon>Pezizomycotina</taxon>
        <taxon>Leotiomycetes</taxon>
        <taxon>Thelebolales</taxon>
        <taxon>Thelebolaceae</taxon>
        <taxon>Pseudogymnoascus</taxon>
    </lineage>
</organism>
<dbReference type="InterPro" id="IPR032704">
    <property type="entry name" value="Cms1"/>
</dbReference>
<feature type="compositionally biased region" description="Basic residues" evidence="1">
    <location>
        <begin position="41"/>
        <end position="50"/>
    </location>
</feature>
<dbReference type="EMBL" id="KV441390">
    <property type="protein sequence ID" value="OAF61205.1"/>
    <property type="molecule type" value="Genomic_DNA"/>
</dbReference>
<accession>A0A177AGH2</accession>
<dbReference type="Proteomes" id="UP000077154">
    <property type="component" value="Unassembled WGS sequence"/>
</dbReference>
<dbReference type="Gene3D" id="3.40.50.300">
    <property type="entry name" value="P-loop containing nucleotide triphosphate hydrolases"/>
    <property type="match status" value="1"/>
</dbReference>
<dbReference type="GO" id="GO:0005634">
    <property type="term" value="C:nucleus"/>
    <property type="evidence" value="ECO:0007669"/>
    <property type="project" value="TreeGrafter"/>
</dbReference>
<protein>
    <recommendedName>
        <fullName evidence="3">Protein CMS1</fullName>
    </recommendedName>
</protein>
<evidence type="ECO:0000313" key="2">
    <source>
        <dbReference type="EMBL" id="OAF61205.1"/>
    </source>
</evidence>
<evidence type="ECO:0000256" key="1">
    <source>
        <dbReference type="SAM" id="MobiDB-lite"/>
    </source>
</evidence>
<dbReference type="RefSeq" id="XP_024326482.1">
    <property type="nucleotide sequence ID" value="XM_024465999.1"/>
</dbReference>
<dbReference type="OrthoDB" id="1929311at2759"/>
<dbReference type="eggNOG" id="KOG3089">
    <property type="taxonomic scope" value="Eukaryota"/>
</dbReference>
<proteinExistence type="predicted"/>
<dbReference type="GO" id="GO:0030686">
    <property type="term" value="C:90S preribosome"/>
    <property type="evidence" value="ECO:0007669"/>
    <property type="project" value="TreeGrafter"/>
</dbReference>
<dbReference type="AlphaFoldDB" id="A0A177AGH2"/>
<dbReference type="PANTHER" id="PTHR24030:SF0">
    <property type="entry name" value="PROTEIN CMSS1"/>
    <property type="match status" value="1"/>
</dbReference>
<dbReference type="InterPro" id="IPR027417">
    <property type="entry name" value="P-loop_NTPase"/>
</dbReference>
<reference evidence="2" key="1">
    <citation type="submission" date="2016-03" db="EMBL/GenBank/DDBJ databases">
        <title>Updated assembly of Pseudogymnoascus destructans, the fungus causing white-nose syndrome of bats.</title>
        <authorList>
            <person name="Palmer J.M."/>
            <person name="Drees K.P."/>
            <person name="Foster J.T."/>
            <person name="Lindner D.L."/>
        </authorList>
    </citation>
    <scope>NUCLEOTIDE SEQUENCE [LARGE SCALE GENOMIC DNA]</scope>
    <source>
        <strain evidence="2">20631-21</strain>
    </source>
</reference>
<gene>
    <name evidence="2" type="ORF">VC83_02333</name>
</gene>
<dbReference type="Pfam" id="PF14617">
    <property type="entry name" value="CMS1"/>
    <property type="match status" value="1"/>
</dbReference>
<feature type="region of interest" description="Disordered" evidence="1">
    <location>
        <begin position="1"/>
        <end position="55"/>
    </location>
</feature>
<evidence type="ECO:0008006" key="3">
    <source>
        <dbReference type="Google" id="ProtNLM"/>
    </source>
</evidence>